<name>A0A0J9VZW7_FUSO4</name>
<sequence length="232" mass="26439">MPIVRGMPFKCWDCLILLVEREWRWRPEGYTGVVCDQCAERHHSEGKIMTRQYGWRECGLCHLGAPDLYMTCVADHSTPLGHSFHHDCFIEASNNSGEANDSLGEKGPFCPKCQKRCKEPVPVGSIHMAELVELDHVEDLTLNIWDYLKEAHVDPECVTLSIESVMDVGCIPYSSLKYGKVVRISWRVSVNDGEAGSGAIIPLWESYSCLNGEPELREKADRRFERMLWFFA</sequence>
<dbReference type="GeneID" id="28962337"/>
<dbReference type="EMBL" id="DS231718">
    <property type="protein sequence ID" value="KNB16348.1"/>
    <property type="molecule type" value="Genomic_DNA"/>
</dbReference>
<dbReference type="OrthoDB" id="4964920at2759"/>
<organism evidence="1 2">
    <name type="scientific">Fusarium oxysporum f. sp. lycopersici (strain 4287 / CBS 123668 / FGSC 9935 / NRRL 34936)</name>
    <name type="common">Fusarium vascular wilt of tomato</name>
    <dbReference type="NCBI Taxonomy" id="426428"/>
    <lineage>
        <taxon>Eukaryota</taxon>
        <taxon>Fungi</taxon>
        <taxon>Dikarya</taxon>
        <taxon>Ascomycota</taxon>
        <taxon>Pezizomycotina</taxon>
        <taxon>Sordariomycetes</taxon>
        <taxon>Hypocreomycetidae</taxon>
        <taxon>Hypocreales</taxon>
        <taxon>Nectriaceae</taxon>
        <taxon>Fusarium</taxon>
        <taxon>Fusarium oxysporum species complex</taxon>
    </lineage>
</organism>
<dbReference type="AlphaFoldDB" id="A0A0J9VZW7"/>
<reference evidence="1" key="2">
    <citation type="journal article" date="2010" name="Nature">
        <title>Comparative genomics reveals mobile pathogenicity chromosomes in Fusarium.</title>
        <authorList>
            <person name="Ma L.J."/>
            <person name="van der Does H.C."/>
            <person name="Borkovich K.A."/>
            <person name="Coleman J.J."/>
            <person name="Daboussi M.J."/>
            <person name="Di Pietro A."/>
            <person name="Dufresne M."/>
            <person name="Freitag M."/>
            <person name="Grabherr M."/>
            <person name="Henrissat B."/>
            <person name="Houterman P.M."/>
            <person name="Kang S."/>
            <person name="Shim W.B."/>
            <person name="Woloshuk C."/>
            <person name="Xie X."/>
            <person name="Xu J.R."/>
            <person name="Antoniw J."/>
            <person name="Baker S.E."/>
            <person name="Bluhm B.H."/>
            <person name="Breakspear A."/>
            <person name="Brown D.W."/>
            <person name="Butchko R.A."/>
            <person name="Chapman S."/>
            <person name="Coulson R."/>
            <person name="Coutinho P.M."/>
            <person name="Danchin E.G."/>
            <person name="Diener A."/>
            <person name="Gale L.R."/>
            <person name="Gardiner D.M."/>
            <person name="Goff S."/>
            <person name="Hammond-Kosack K.E."/>
            <person name="Hilburn K."/>
            <person name="Hua-Van A."/>
            <person name="Jonkers W."/>
            <person name="Kazan K."/>
            <person name="Kodira C.D."/>
            <person name="Koehrsen M."/>
            <person name="Kumar L."/>
            <person name="Lee Y.H."/>
            <person name="Li L."/>
            <person name="Manners J.M."/>
            <person name="Miranda-Saavedra D."/>
            <person name="Mukherjee M."/>
            <person name="Park G."/>
            <person name="Park J."/>
            <person name="Park S.Y."/>
            <person name="Proctor R.H."/>
            <person name="Regev A."/>
            <person name="Ruiz-Roldan M.C."/>
            <person name="Sain D."/>
            <person name="Sakthikumar S."/>
            <person name="Sykes S."/>
            <person name="Schwartz D.C."/>
            <person name="Turgeon B.G."/>
            <person name="Wapinski I."/>
            <person name="Yoder O."/>
            <person name="Young S."/>
            <person name="Zeng Q."/>
            <person name="Zhou S."/>
            <person name="Galagan J."/>
            <person name="Cuomo C.A."/>
            <person name="Kistler H.C."/>
            <person name="Rep M."/>
        </authorList>
    </citation>
    <scope>NUCLEOTIDE SEQUENCE [LARGE SCALE GENOMIC DNA]</scope>
    <source>
        <strain evidence="1">4287</strain>
    </source>
</reference>
<dbReference type="VEuPathDB" id="FungiDB:FOXG_21631"/>
<accession>A0A0J9VZW7</accession>
<proteinExistence type="predicted"/>
<protein>
    <submittedName>
        <fullName evidence="1">Uncharacterized protein</fullName>
    </submittedName>
</protein>
<dbReference type="Proteomes" id="UP000009097">
    <property type="component" value="Unassembled WGS sequence"/>
</dbReference>
<evidence type="ECO:0000313" key="1">
    <source>
        <dbReference type="EMBL" id="KNB16348.1"/>
    </source>
</evidence>
<dbReference type="KEGG" id="fox:FOXG_21631"/>
<dbReference type="RefSeq" id="XP_018254393.1">
    <property type="nucleotide sequence ID" value="XM_018401977.1"/>
</dbReference>
<gene>
    <name evidence="1" type="ORF">FOXG_21631</name>
</gene>
<evidence type="ECO:0000313" key="2">
    <source>
        <dbReference type="Proteomes" id="UP000009097"/>
    </source>
</evidence>
<reference evidence="1" key="1">
    <citation type="submission" date="2007-04" db="EMBL/GenBank/DDBJ databases">
        <authorList>
            <consortium name="The Broad Institute Genome Sequencing Platform"/>
            <person name="Birren B."/>
            <person name="Lander E."/>
            <person name="Galagan J."/>
            <person name="Nusbaum C."/>
            <person name="Devon K."/>
            <person name="Ma L.-J."/>
            <person name="Jaffe D."/>
            <person name="Butler J."/>
            <person name="Alvarez P."/>
            <person name="Gnerre S."/>
            <person name="Grabherr M."/>
            <person name="Kleber M."/>
            <person name="Mauceli E."/>
            <person name="Brockman W."/>
            <person name="MacCallum I.A."/>
            <person name="Young S."/>
            <person name="LaButti K."/>
            <person name="DeCaprio D."/>
            <person name="Crawford M."/>
            <person name="Koehrsen M."/>
            <person name="Engels R."/>
            <person name="Montgomery P."/>
            <person name="Pearson M."/>
            <person name="Howarth C."/>
            <person name="Larson L."/>
            <person name="White J."/>
            <person name="O'Leary S."/>
            <person name="Kodira C."/>
            <person name="Zeng Q."/>
            <person name="Yandava C."/>
            <person name="Alvarado L."/>
            <person name="Kistler C."/>
            <person name="Shim W.-B."/>
            <person name="Kang S."/>
            <person name="Woloshuk C."/>
        </authorList>
    </citation>
    <scope>NUCLEOTIDE SEQUENCE</scope>
    <source>
        <strain evidence="1">4287</strain>
    </source>
</reference>